<accession>A0AAN9BMA1</accession>
<dbReference type="EMBL" id="JBAMIC010000004">
    <property type="protein sequence ID" value="KAK7107819.1"/>
    <property type="molecule type" value="Genomic_DNA"/>
</dbReference>
<evidence type="ECO:0000256" key="1">
    <source>
        <dbReference type="SAM" id="MobiDB-lite"/>
    </source>
</evidence>
<feature type="region of interest" description="Disordered" evidence="1">
    <location>
        <begin position="62"/>
        <end position="97"/>
    </location>
</feature>
<proteinExistence type="predicted"/>
<sequence length="97" mass="10547">MCTQGYYSDSVSSKACIETCSSLDNTYLNYVSSAIYGHNIRQLNGVTLQQCRGVTPATLNATCSTSRPGRNRGTGARRTRDGASTRETASRLDMLTR</sequence>
<comment type="caution">
    <text evidence="2">The sequence shown here is derived from an EMBL/GenBank/DDBJ whole genome shotgun (WGS) entry which is preliminary data.</text>
</comment>
<gene>
    <name evidence="2" type="ORF">V1264_015670</name>
</gene>
<feature type="compositionally biased region" description="Low complexity" evidence="1">
    <location>
        <begin position="67"/>
        <end position="76"/>
    </location>
</feature>
<protein>
    <submittedName>
        <fullName evidence="2">Uncharacterized protein</fullName>
    </submittedName>
</protein>
<dbReference type="Proteomes" id="UP001374579">
    <property type="component" value="Unassembled WGS sequence"/>
</dbReference>
<organism evidence="2 3">
    <name type="scientific">Littorina saxatilis</name>
    <dbReference type="NCBI Taxonomy" id="31220"/>
    <lineage>
        <taxon>Eukaryota</taxon>
        <taxon>Metazoa</taxon>
        <taxon>Spiralia</taxon>
        <taxon>Lophotrochozoa</taxon>
        <taxon>Mollusca</taxon>
        <taxon>Gastropoda</taxon>
        <taxon>Caenogastropoda</taxon>
        <taxon>Littorinimorpha</taxon>
        <taxon>Littorinoidea</taxon>
        <taxon>Littorinidae</taxon>
        <taxon>Littorina</taxon>
    </lineage>
</organism>
<evidence type="ECO:0000313" key="2">
    <source>
        <dbReference type="EMBL" id="KAK7107819.1"/>
    </source>
</evidence>
<reference evidence="2 3" key="1">
    <citation type="submission" date="2024-02" db="EMBL/GenBank/DDBJ databases">
        <title>Chromosome-scale genome assembly of the rough periwinkle Littorina saxatilis.</title>
        <authorList>
            <person name="De Jode A."/>
            <person name="Faria R."/>
            <person name="Formenti G."/>
            <person name="Sims Y."/>
            <person name="Smith T.P."/>
            <person name="Tracey A."/>
            <person name="Wood J.M.D."/>
            <person name="Zagrodzka Z.B."/>
            <person name="Johannesson K."/>
            <person name="Butlin R.K."/>
            <person name="Leder E.H."/>
        </authorList>
    </citation>
    <scope>NUCLEOTIDE SEQUENCE [LARGE SCALE GENOMIC DNA]</scope>
    <source>
        <strain evidence="2">Snail1</strain>
        <tissue evidence="2">Muscle</tissue>
    </source>
</reference>
<keyword evidence="3" id="KW-1185">Reference proteome</keyword>
<evidence type="ECO:0000313" key="3">
    <source>
        <dbReference type="Proteomes" id="UP001374579"/>
    </source>
</evidence>
<dbReference type="AlphaFoldDB" id="A0AAN9BMA1"/>
<name>A0AAN9BMA1_9CAEN</name>
<feature type="compositionally biased region" description="Basic and acidic residues" evidence="1">
    <location>
        <begin position="78"/>
        <end position="97"/>
    </location>
</feature>